<dbReference type="InterPro" id="IPR052558">
    <property type="entry name" value="Siderophore_Hydrolase_D"/>
</dbReference>
<comment type="similarity">
    <text evidence="1">Belongs to the esterase D family.</text>
</comment>
<dbReference type="PANTHER" id="PTHR40841">
    <property type="entry name" value="SIDEROPHORE TRIACETYLFUSARININE C ESTERASE"/>
    <property type="match status" value="1"/>
</dbReference>
<dbReference type="OrthoDB" id="9784036at2"/>
<dbReference type="InterPro" id="IPR000801">
    <property type="entry name" value="Esterase-like"/>
</dbReference>
<accession>A0A0D1YGW2</accession>
<reference evidence="4 6" key="2">
    <citation type="submission" date="2016-10" db="EMBL/GenBank/DDBJ databases">
        <authorList>
            <person name="de Groot N.N."/>
        </authorList>
    </citation>
    <scope>NUCLEOTIDE SEQUENCE [LARGE SCALE GENOMIC DNA]</scope>
    <source>
        <strain evidence="4 6">DSM 2895</strain>
    </source>
</reference>
<keyword evidence="2" id="KW-0378">Hydrolase</keyword>
<dbReference type="PATRIC" id="fig|47500.8.peg.3830"/>
<evidence type="ECO:0000313" key="4">
    <source>
        <dbReference type="EMBL" id="SDJ62108.1"/>
    </source>
</evidence>
<reference evidence="3 5" key="1">
    <citation type="submission" date="2015-07" db="EMBL/GenBank/DDBJ databases">
        <title>Fjat-14205 dsm 2895.</title>
        <authorList>
            <person name="Liu B."/>
            <person name="Wang J."/>
            <person name="Zhu Y."/>
            <person name="Liu G."/>
            <person name="Chen Q."/>
            <person name="Chen Z."/>
            <person name="Lan J."/>
            <person name="Che J."/>
            <person name="Ge C."/>
            <person name="Shi H."/>
            <person name="Pan Z."/>
            <person name="Liu X."/>
        </authorList>
    </citation>
    <scope>NUCLEOTIDE SEQUENCE [LARGE SCALE GENOMIC DNA]</scope>
    <source>
        <strain evidence="3 5">DSM 2895</strain>
    </source>
</reference>
<gene>
    <name evidence="3" type="ORF">AF333_17440</name>
    <name evidence="4" type="ORF">SAMN04487909_12274</name>
</gene>
<dbReference type="SUPFAM" id="SSF53474">
    <property type="entry name" value="alpha/beta-Hydrolases"/>
    <property type="match status" value="1"/>
</dbReference>
<evidence type="ECO:0000313" key="3">
    <source>
        <dbReference type="EMBL" id="KON96994.1"/>
    </source>
</evidence>
<evidence type="ECO:0000313" key="6">
    <source>
        <dbReference type="Proteomes" id="UP000182836"/>
    </source>
</evidence>
<dbReference type="Gene3D" id="3.40.50.1820">
    <property type="entry name" value="alpha/beta hydrolase"/>
    <property type="match status" value="1"/>
</dbReference>
<evidence type="ECO:0000256" key="1">
    <source>
        <dbReference type="ARBA" id="ARBA00005622"/>
    </source>
</evidence>
<dbReference type="Proteomes" id="UP000182836">
    <property type="component" value="Unassembled WGS sequence"/>
</dbReference>
<dbReference type="RefSeq" id="WP_043064586.1">
    <property type="nucleotide sequence ID" value="NZ_BJOA01000220.1"/>
</dbReference>
<sequence length="289" mass="32545">MDGKAFEKNEQNIITLRDSVRYKVEIPDTEQWVIRSRAENRTYQISVAQPLGDPPPSGYPVIYLLDANSVFGTMVEAVRLQSRRPDKTGVVPAIIVGIGYQTEGPYAPDRFYDFTPIPTTEYDRKPDGTALPEQGGAAAFLQFIEEELKPQIECEFKVDSSRQTIFGHSLGGLFALYALFTRPDAFQYYIAGSPSIHWNKQYLLEQERKFVSRVKEEPVNVQLLLGVGELEKSHMSRNCDNARELSERLSPLLSRGVGVAFKEFEGEGHVSVLPILISRALRFALSPEK</sequence>
<dbReference type="InterPro" id="IPR029058">
    <property type="entry name" value="AB_hydrolase_fold"/>
</dbReference>
<evidence type="ECO:0000313" key="5">
    <source>
        <dbReference type="Proteomes" id="UP000037269"/>
    </source>
</evidence>
<dbReference type="Proteomes" id="UP000037269">
    <property type="component" value="Unassembled WGS sequence"/>
</dbReference>
<keyword evidence="5" id="KW-1185">Reference proteome</keyword>
<dbReference type="AlphaFoldDB" id="A0A0D1YGW2"/>
<evidence type="ECO:0000256" key="2">
    <source>
        <dbReference type="ARBA" id="ARBA00022801"/>
    </source>
</evidence>
<proteinExistence type="inferred from homology"/>
<dbReference type="GO" id="GO:0016788">
    <property type="term" value="F:hydrolase activity, acting on ester bonds"/>
    <property type="evidence" value="ECO:0007669"/>
    <property type="project" value="TreeGrafter"/>
</dbReference>
<dbReference type="EMBL" id="FNED01000022">
    <property type="protein sequence ID" value="SDJ62108.1"/>
    <property type="molecule type" value="Genomic_DNA"/>
</dbReference>
<dbReference type="GeneID" id="42306951"/>
<name>A0A0D1YGW2_ANEMI</name>
<dbReference type="STRING" id="47500.AF333_17440"/>
<protein>
    <submittedName>
        <fullName evidence="3">Enterobactin esterase</fullName>
    </submittedName>
</protein>
<dbReference type="EMBL" id="LGUG01000004">
    <property type="protein sequence ID" value="KON96994.1"/>
    <property type="molecule type" value="Genomic_DNA"/>
</dbReference>
<organism evidence="3 5">
    <name type="scientific">Aneurinibacillus migulanus</name>
    <name type="common">Bacillus migulanus</name>
    <dbReference type="NCBI Taxonomy" id="47500"/>
    <lineage>
        <taxon>Bacteria</taxon>
        <taxon>Bacillati</taxon>
        <taxon>Bacillota</taxon>
        <taxon>Bacilli</taxon>
        <taxon>Bacillales</taxon>
        <taxon>Paenibacillaceae</taxon>
        <taxon>Aneurinibacillus group</taxon>
        <taxon>Aneurinibacillus</taxon>
    </lineage>
</organism>
<dbReference type="PANTHER" id="PTHR40841:SF2">
    <property type="entry name" value="SIDEROPHORE-DEGRADING ESTERASE (EUROFUNG)"/>
    <property type="match status" value="1"/>
</dbReference>
<dbReference type="Pfam" id="PF00756">
    <property type="entry name" value="Esterase"/>
    <property type="match status" value="1"/>
</dbReference>